<proteinExistence type="predicted"/>
<evidence type="ECO:0000313" key="2">
    <source>
        <dbReference type="Proteomes" id="UP000220611"/>
    </source>
</evidence>
<name>A0A855A2Q6_9FIRM</name>
<gene>
    <name evidence="1" type="ORF">CH238_10775</name>
</gene>
<dbReference type="Proteomes" id="UP000220611">
    <property type="component" value="Unassembled WGS sequence"/>
</dbReference>
<dbReference type="AlphaFoldDB" id="A0A855A2Q6"/>
<reference evidence="1 2" key="1">
    <citation type="submission" date="2017-07" db="EMBL/GenBank/DDBJ databases">
        <title>Prevalence of linear plasmids in Cutibacterium (Propionibacterium) acnes isolates obtained from prostatic tissue.</title>
        <authorList>
            <person name="Davidsson S."/>
            <person name="Carlsson J."/>
            <person name="Molling P."/>
            <person name="Andren O."/>
            <person name="Andersson S.-O."/>
            <person name="Brzuszkiewicz E."/>
            <person name="Poehlein A."/>
            <person name="Al-Zeer M."/>
            <person name="Brinkmann V."/>
            <person name="Scavenius C."/>
            <person name="Nazipi S."/>
            <person name="Soderquist B."/>
            <person name="Bruggemann H."/>
        </authorList>
    </citation>
    <scope>NUCLEOTIDE SEQUENCE [LARGE SCALE GENOMIC DNA]</scope>
    <source>
        <strain evidence="1 2">DSM 753</strain>
    </source>
</reference>
<sequence length="222" mass="25386">MNILSVENFNGYFTSQTSLWGSFHSTCDRLTYNFTPGVYVLSGEIDSGGWAFAASLYPQSSKNTIIFPDETTLYYMGKKASLKEIQKYACNLDDASTGRIKELLLKSSVKKRVEQGIKKNRLDCTAEDIRKLFLIASERYDRPLNQVGIDLFSCNAAINLVNRKMIYCFPWLSQKHFPYCKVKIEKICRVLSDYGKLVLLPVSNQVNGLEKYNIIEFPRPLE</sequence>
<evidence type="ECO:0000313" key="1">
    <source>
        <dbReference type="EMBL" id="PEQ24105.1"/>
    </source>
</evidence>
<organism evidence="1 2">
    <name type="scientific">[Clostridium] leptum DSM 753</name>
    <dbReference type="NCBI Taxonomy" id="428125"/>
    <lineage>
        <taxon>Bacteria</taxon>
        <taxon>Bacillati</taxon>
        <taxon>Bacillota</taxon>
        <taxon>Clostridia</taxon>
        <taxon>Eubacteriales</taxon>
        <taxon>Oscillospiraceae</taxon>
        <taxon>Oscillospiraceae incertae sedis</taxon>
    </lineage>
</organism>
<comment type="caution">
    <text evidence="1">The sequence shown here is derived from an EMBL/GenBank/DDBJ whole genome shotgun (WGS) entry which is preliminary data.</text>
</comment>
<dbReference type="EMBL" id="NOXF01000008">
    <property type="protein sequence ID" value="PEQ24105.1"/>
    <property type="molecule type" value="Genomic_DNA"/>
</dbReference>
<protein>
    <submittedName>
        <fullName evidence="1">Uncharacterized protein</fullName>
    </submittedName>
</protein>
<accession>A0A855A2Q6</accession>
<keyword evidence="2" id="KW-1185">Reference proteome</keyword>